<dbReference type="Proteomes" id="UP000315017">
    <property type="component" value="Chromosome"/>
</dbReference>
<dbReference type="RefSeq" id="WP_202921866.1">
    <property type="nucleotide sequence ID" value="NZ_CP036274.1"/>
</dbReference>
<dbReference type="InterPro" id="IPR011478">
    <property type="entry name" value="DUF1585"/>
</dbReference>
<dbReference type="InterPro" id="IPR013039">
    <property type="entry name" value="DUF1588"/>
</dbReference>
<protein>
    <recommendedName>
        <fullName evidence="11">DUF1592 domain-containing protein</fullName>
    </recommendedName>
</protein>
<feature type="domain" description="DUF1587" evidence="4">
    <location>
        <begin position="123"/>
        <end position="187"/>
    </location>
</feature>
<dbReference type="InterPro" id="IPR011429">
    <property type="entry name" value="Cyt_c_Planctomycete-type"/>
</dbReference>
<name>A0A517YD99_9BACT</name>
<feature type="signal peptide" evidence="2">
    <location>
        <begin position="1"/>
        <end position="19"/>
    </location>
</feature>
<reference evidence="9 10" key="1">
    <citation type="submission" date="2019-02" db="EMBL/GenBank/DDBJ databases">
        <title>Deep-cultivation of Planctomycetes and their phenomic and genomic characterization uncovers novel biology.</title>
        <authorList>
            <person name="Wiegand S."/>
            <person name="Jogler M."/>
            <person name="Boedeker C."/>
            <person name="Pinto D."/>
            <person name="Vollmers J."/>
            <person name="Rivas-Marin E."/>
            <person name="Kohn T."/>
            <person name="Peeters S.H."/>
            <person name="Heuer A."/>
            <person name="Rast P."/>
            <person name="Oberbeckmann S."/>
            <person name="Bunk B."/>
            <person name="Jeske O."/>
            <person name="Meyerdierks A."/>
            <person name="Storesund J.E."/>
            <person name="Kallscheuer N."/>
            <person name="Luecker S."/>
            <person name="Lage O.M."/>
            <person name="Pohl T."/>
            <person name="Merkel B.J."/>
            <person name="Hornburger P."/>
            <person name="Mueller R.-W."/>
            <person name="Bruemmer F."/>
            <person name="Labrenz M."/>
            <person name="Spormann A.M."/>
            <person name="Op den Camp H."/>
            <person name="Overmann J."/>
            <person name="Amann R."/>
            <person name="Jetten M.S.M."/>
            <person name="Mascher T."/>
            <person name="Medema M.H."/>
            <person name="Devos D.P."/>
            <person name="Kaster A.-K."/>
            <person name="Ovreas L."/>
            <person name="Rohde M."/>
            <person name="Galperin M.Y."/>
            <person name="Jogler C."/>
        </authorList>
    </citation>
    <scope>NUCLEOTIDE SEQUENCE [LARGE SCALE GENOMIC DNA]</scope>
    <source>
        <strain evidence="9 10">ETA_A8</strain>
    </source>
</reference>
<feature type="domain" description="Cytochrome C Planctomycete-type" evidence="7">
    <location>
        <begin position="38"/>
        <end position="84"/>
    </location>
</feature>
<dbReference type="Pfam" id="PF07635">
    <property type="entry name" value="PSCyt1"/>
    <property type="match status" value="1"/>
</dbReference>
<dbReference type="Pfam" id="PF07624">
    <property type="entry name" value="PSD2"/>
    <property type="match status" value="1"/>
</dbReference>
<dbReference type="EMBL" id="CP036274">
    <property type="protein sequence ID" value="QDU28215.1"/>
    <property type="molecule type" value="Genomic_DNA"/>
</dbReference>
<feature type="domain" description="DUF1595" evidence="8">
    <location>
        <begin position="380"/>
        <end position="440"/>
    </location>
</feature>
<evidence type="ECO:0000259" key="8">
    <source>
        <dbReference type="Pfam" id="PF07637"/>
    </source>
</evidence>
<evidence type="ECO:0000313" key="10">
    <source>
        <dbReference type="Proteomes" id="UP000315017"/>
    </source>
</evidence>
<feature type="domain" description="DUF1585" evidence="3">
    <location>
        <begin position="715"/>
        <end position="788"/>
    </location>
</feature>
<dbReference type="InterPro" id="IPR013043">
    <property type="entry name" value="DUF1595"/>
</dbReference>
<sequence length="791" mass="89493" precursor="true">MKYVLLLGLLVAAAPAVQSADGPLGFEQAVQPFFQTYCLHCHDGKQQEGEFRLDTLPRDFADETTAQRWAEVVFRMNSGEMPPKKELQPKPHELGVAVDWLSTRLKEGEAVRMARRGPIAHYRLSREEYGHTVYDLLGVYFDVNMPGAFNEDPRWHGFDRIGSLLSLSPSHVDRYFRAAETVVAQAFPDQPVKLQKGRNEANAGQEKWLQESGLTGPVRWPLWPGHGRQIFKAASPGLYRIRIQLSALPSFKGRLPHLSLWHHQLKRSVYGLDVSAPEDKPTTIEIETFLPEGNFNLMNESPGILNDGQTPSISQITFVNTKVSRQNRPTGYRLYNDHGESIFPLLIIDWVEFEGPIQLEADQQKRAGMFPVNNGDLAEARECLRRFASRGWRRPVPDAELDRYVKVIDSELAAGENFRSAYRAALVAILTSKNFYYLEEGSPAQRRETVNDWELASRLSYFLWSSLPDEELANLARQDTLHRPEILRAQLTRLLADRKVNRFTESFPKQWLQLHRVGVFPPDEGLYPDYDKWLERSMVLESTGYFGEVFSQNLPLREFLVSDWTILNSRLAMHYGMPRPAAAGLQRVALRPEDHRGGLLTQASILSLTSDGTRHRPVHRGVWVSEAVFGRTPPPPPPNVEPLAPTPSDQPKATIRMQLEAHATHATCASCHEKIDPLGFAFDNFDAIGRWRTTEQVAGGNGDDPSVNASGKLADGRPYNGSDEFKQLLAQDLDLFAEAFVEQLATYSLRRVMTLDDTAQIRSIAAASKKDDYKLRTVIENFVLSDLFRKR</sequence>
<feature type="region of interest" description="Disordered" evidence="1">
    <location>
        <begin position="696"/>
        <end position="715"/>
    </location>
</feature>
<gene>
    <name evidence="9" type="ORF">ETAA8_33150</name>
</gene>
<evidence type="ECO:0000259" key="7">
    <source>
        <dbReference type="Pfam" id="PF07635"/>
    </source>
</evidence>
<evidence type="ECO:0008006" key="11">
    <source>
        <dbReference type="Google" id="ProtNLM"/>
    </source>
</evidence>
<feature type="domain" description="DUF1588" evidence="5">
    <location>
        <begin position="596"/>
        <end position="695"/>
    </location>
</feature>
<evidence type="ECO:0000256" key="1">
    <source>
        <dbReference type="SAM" id="MobiDB-lite"/>
    </source>
</evidence>
<keyword evidence="2" id="KW-0732">Signal</keyword>
<feature type="chain" id="PRO_5021960901" description="DUF1592 domain-containing protein" evidence="2">
    <location>
        <begin position="20"/>
        <end position="791"/>
    </location>
</feature>
<dbReference type="KEGG" id="aagg:ETAA8_33150"/>
<dbReference type="InterPro" id="IPR013036">
    <property type="entry name" value="DUF1587"/>
</dbReference>
<organism evidence="9 10">
    <name type="scientific">Anatilimnocola aggregata</name>
    <dbReference type="NCBI Taxonomy" id="2528021"/>
    <lineage>
        <taxon>Bacteria</taxon>
        <taxon>Pseudomonadati</taxon>
        <taxon>Planctomycetota</taxon>
        <taxon>Planctomycetia</taxon>
        <taxon>Pirellulales</taxon>
        <taxon>Pirellulaceae</taxon>
        <taxon>Anatilimnocola</taxon>
    </lineage>
</organism>
<evidence type="ECO:0000313" key="9">
    <source>
        <dbReference type="EMBL" id="QDU28215.1"/>
    </source>
</evidence>
<dbReference type="Pfam" id="PF07637">
    <property type="entry name" value="PSD5"/>
    <property type="match status" value="1"/>
</dbReference>
<dbReference type="Pfam" id="PF07626">
    <property type="entry name" value="PSD3"/>
    <property type="match status" value="1"/>
</dbReference>
<keyword evidence="10" id="KW-1185">Reference proteome</keyword>
<evidence type="ECO:0000259" key="3">
    <source>
        <dbReference type="Pfam" id="PF07624"/>
    </source>
</evidence>
<evidence type="ECO:0000259" key="5">
    <source>
        <dbReference type="Pfam" id="PF07627"/>
    </source>
</evidence>
<evidence type="ECO:0000259" key="4">
    <source>
        <dbReference type="Pfam" id="PF07626"/>
    </source>
</evidence>
<evidence type="ECO:0000259" key="6">
    <source>
        <dbReference type="Pfam" id="PF07631"/>
    </source>
</evidence>
<dbReference type="Pfam" id="PF07627">
    <property type="entry name" value="PSCyt3"/>
    <property type="match status" value="1"/>
</dbReference>
<dbReference type="AlphaFoldDB" id="A0A517YD99"/>
<evidence type="ECO:0000256" key="2">
    <source>
        <dbReference type="SAM" id="SignalP"/>
    </source>
</evidence>
<dbReference type="Pfam" id="PF07631">
    <property type="entry name" value="PSD4"/>
    <property type="match status" value="1"/>
</dbReference>
<accession>A0A517YD99</accession>
<dbReference type="InterPro" id="IPR013042">
    <property type="entry name" value="DUF1592"/>
</dbReference>
<feature type="domain" description="DUF1592" evidence="6">
    <location>
        <begin position="451"/>
        <end position="577"/>
    </location>
</feature>
<proteinExistence type="predicted"/>